<dbReference type="Gene3D" id="3.40.50.300">
    <property type="entry name" value="P-loop containing nucleotide triphosphate hydrolases"/>
    <property type="match status" value="1"/>
</dbReference>
<dbReference type="OrthoDB" id="396512at2"/>
<evidence type="ECO:0000313" key="2">
    <source>
        <dbReference type="EMBL" id="RPF54423.1"/>
    </source>
</evidence>
<dbReference type="InterPro" id="IPR011646">
    <property type="entry name" value="KAP_P-loop"/>
</dbReference>
<comment type="caution">
    <text evidence="2">The sequence shown here is derived from an EMBL/GenBank/DDBJ whole genome shotgun (WGS) entry which is preliminary data.</text>
</comment>
<name>A0A3N5BAK1_9BACI</name>
<proteinExistence type="predicted"/>
<dbReference type="SUPFAM" id="SSF52540">
    <property type="entry name" value="P-loop containing nucleoside triphosphate hydrolases"/>
    <property type="match status" value="1"/>
</dbReference>
<dbReference type="InterPro" id="IPR027417">
    <property type="entry name" value="P-loop_NTPase"/>
</dbReference>
<evidence type="ECO:0000313" key="3">
    <source>
        <dbReference type="Proteomes" id="UP000276443"/>
    </source>
</evidence>
<gene>
    <name evidence="2" type="ORF">EDC24_1622</name>
</gene>
<dbReference type="Pfam" id="PF07693">
    <property type="entry name" value="KAP_NTPase"/>
    <property type="match status" value="1"/>
</dbReference>
<reference evidence="2 3" key="1">
    <citation type="submission" date="2018-11" db="EMBL/GenBank/DDBJ databases">
        <title>Genomic Encyclopedia of Type Strains, Phase IV (KMG-IV): sequencing the most valuable type-strain genomes for metagenomic binning, comparative biology and taxonomic classification.</title>
        <authorList>
            <person name="Goeker M."/>
        </authorList>
    </citation>
    <scope>NUCLEOTIDE SEQUENCE [LARGE SCALE GENOMIC DNA]</scope>
    <source>
        <strain evidence="2 3">DSM 18090</strain>
    </source>
</reference>
<organism evidence="2 3">
    <name type="scientific">Aquisalibacillus elongatus</name>
    <dbReference type="NCBI Taxonomy" id="485577"/>
    <lineage>
        <taxon>Bacteria</taxon>
        <taxon>Bacillati</taxon>
        <taxon>Bacillota</taxon>
        <taxon>Bacilli</taxon>
        <taxon>Bacillales</taxon>
        <taxon>Bacillaceae</taxon>
        <taxon>Aquisalibacillus</taxon>
    </lineage>
</organism>
<keyword evidence="3" id="KW-1185">Reference proteome</keyword>
<dbReference type="Proteomes" id="UP000276443">
    <property type="component" value="Unassembled WGS sequence"/>
</dbReference>
<feature type="domain" description="KAP NTPase" evidence="1">
    <location>
        <begin position="5"/>
        <end position="177"/>
    </location>
</feature>
<sequence length="644" mass="74761">MEEVTQAILKYIDQDKPDYAIMINGPWGSGKTYFWRNIVRPAIAEKKNENKSLKVIYTSLYGLKSVDELGKKIFYEFYANSIKSNSNIKKITDNKFVGAIPEMGKILLNIGSGFGVSFGNKSVEYENLFDLENCVLCFDDLERTDIELTEILGYINNFVEHDNIHTIIICNEDEIEGKNHSINYEQKVQAAASLVGNSINNIEEKVDFINNNLTSLFDTMNDYKRIKEKLVGRTITFVPNYEEIIRNVVTNSASSSDINQYLNDKIELIIRVFNQSKTNNVRILKQALVDFSSIYEETKVDSELKCLQEKMLVLTLILSFEIKSGNIDKSTLKKIETTKNLSSLSLQFYIKDKGNDTAKNRLLEMIQKYKLTYLKNIPFLKFIERLICDGIIDGNLLLHDKQVICKSERELESFEHLLNGYWDLTDNEFQKNLSDTLYKLSNNEIPFYLYHKIYTILRNLSENQLIENFEEVVNQIKKNLQKDLDNIKGSYQDDISMKLDIFNNYPNDSDLNEIKELILEINNDIRNEEDIEVLENLIKNTISLEEFIQEVDKKFGLKPIFDKIDLQLLIKTLNKMENSDLVSFNTLLKNRYASQHDELKTDYPYLKELKNLIKKNCLSESLKLSDVIFKQIISNIDNIVTKQS</sequence>
<evidence type="ECO:0000259" key="1">
    <source>
        <dbReference type="Pfam" id="PF07693"/>
    </source>
</evidence>
<protein>
    <submittedName>
        <fullName evidence="2">KAP-like P-loop domain-containing protein</fullName>
    </submittedName>
</protein>
<accession>A0A3N5BAK1</accession>
<dbReference type="RefSeq" id="WP_124221400.1">
    <property type="nucleotide sequence ID" value="NZ_RKRF01000008.1"/>
</dbReference>
<dbReference type="AlphaFoldDB" id="A0A3N5BAK1"/>
<dbReference type="EMBL" id="RKRF01000008">
    <property type="protein sequence ID" value="RPF54423.1"/>
    <property type="molecule type" value="Genomic_DNA"/>
</dbReference>